<name>A0A9W6S9D1_9ACTN</name>
<keyword evidence="1" id="KW-1133">Transmembrane helix</keyword>
<dbReference type="Proteomes" id="UP001165074">
    <property type="component" value="Unassembled WGS sequence"/>
</dbReference>
<evidence type="ECO:0000313" key="3">
    <source>
        <dbReference type="Proteomes" id="UP001165074"/>
    </source>
</evidence>
<feature type="transmembrane region" description="Helical" evidence="1">
    <location>
        <begin position="32"/>
        <end position="55"/>
    </location>
</feature>
<dbReference type="EMBL" id="BSTK01000017">
    <property type="protein sequence ID" value="GLY90720.1"/>
    <property type="molecule type" value="Genomic_DNA"/>
</dbReference>
<sequence>MSGARRIRGRHARLPGAVSAVRAALSPRRTRLVVAGGLFVTLTGAVATFVTLAPADTHRPDTVPKAAAANVLGGRSVQAPVARSRPVRPGDLAALAFYRQQDPTRAAHVTEVIWTGPMLRVYTDLPASDANSRTAIALCETAAAYAEDHGHLPEVFVHADRAAGYPVLANKMNDRDDCRLDRVP</sequence>
<organism evidence="2 3">
    <name type="scientific">Actinoallomurus iriomotensis</name>
    <dbReference type="NCBI Taxonomy" id="478107"/>
    <lineage>
        <taxon>Bacteria</taxon>
        <taxon>Bacillati</taxon>
        <taxon>Actinomycetota</taxon>
        <taxon>Actinomycetes</taxon>
        <taxon>Streptosporangiales</taxon>
        <taxon>Thermomonosporaceae</taxon>
        <taxon>Actinoallomurus</taxon>
    </lineage>
</organism>
<protein>
    <submittedName>
        <fullName evidence="2">Uncharacterized protein</fullName>
    </submittedName>
</protein>
<keyword evidence="3" id="KW-1185">Reference proteome</keyword>
<gene>
    <name evidence="2" type="ORF">Airi02_086490</name>
</gene>
<proteinExistence type="predicted"/>
<dbReference type="RefSeq" id="WP_285581814.1">
    <property type="nucleotide sequence ID" value="NZ_BSTK01000017.1"/>
</dbReference>
<keyword evidence="1" id="KW-0472">Membrane</keyword>
<dbReference type="AlphaFoldDB" id="A0A9W6S9D1"/>
<reference evidence="2" key="1">
    <citation type="submission" date="2023-03" db="EMBL/GenBank/DDBJ databases">
        <title>Actinoallomurus iriomotensis NBRC 103684.</title>
        <authorList>
            <person name="Ichikawa N."/>
            <person name="Sato H."/>
            <person name="Tonouchi N."/>
        </authorList>
    </citation>
    <scope>NUCLEOTIDE SEQUENCE</scope>
    <source>
        <strain evidence="2">NBRC 103684</strain>
    </source>
</reference>
<keyword evidence="1" id="KW-0812">Transmembrane</keyword>
<comment type="caution">
    <text evidence="2">The sequence shown here is derived from an EMBL/GenBank/DDBJ whole genome shotgun (WGS) entry which is preliminary data.</text>
</comment>
<evidence type="ECO:0000313" key="2">
    <source>
        <dbReference type="EMBL" id="GLY90720.1"/>
    </source>
</evidence>
<accession>A0A9W6S9D1</accession>
<evidence type="ECO:0000256" key="1">
    <source>
        <dbReference type="SAM" id="Phobius"/>
    </source>
</evidence>